<dbReference type="OrthoDB" id="4137752at2759"/>
<keyword evidence="3" id="KW-1185">Reference proteome</keyword>
<evidence type="ECO:0000313" key="2">
    <source>
        <dbReference type="EMBL" id="OAP63519.1"/>
    </source>
</evidence>
<dbReference type="RefSeq" id="XP_018696886.1">
    <property type="nucleotide sequence ID" value="XM_018834262.1"/>
</dbReference>
<proteinExistence type="predicted"/>
<feature type="region of interest" description="Disordered" evidence="1">
    <location>
        <begin position="1"/>
        <end position="20"/>
    </location>
</feature>
<name>A0A178ZUU1_9EURO</name>
<evidence type="ECO:0000256" key="1">
    <source>
        <dbReference type="SAM" id="MobiDB-lite"/>
    </source>
</evidence>
<dbReference type="Proteomes" id="UP000078343">
    <property type="component" value="Unassembled WGS sequence"/>
</dbReference>
<evidence type="ECO:0000313" key="3">
    <source>
        <dbReference type="Proteomes" id="UP000078343"/>
    </source>
</evidence>
<dbReference type="GeneID" id="30006916"/>
<protein>
    <submittedName>
        <fullName evidence="2">Uncharacterized protein</fullName>
    </submittedName>
</protein>
<dbReference type="EMBL" id="LVYI01000002">
    <property type="protein sequence ID" value="OAP63519.1"/>
    <property type="molecule type" value="Genomic_DNA"/>
</dbReference>
<dbReference type="AlphaFoldDB" id="A0A178ZUU1"/>
<reference evidence="2 3" key="1">
    <citation type="submission" date="2016-04" db="EMBL/GenBank/DDBJ databases">
        <title>Draft genome of Fonsecaea erecta CBS 125763.</title>
        <authorList>
            <person name="Weiss V.A."/>
            <person name="Vicente V.A."/>
            <person name="Raittz R.T."/>
            <person name="Moreno L.F."/>
            <person name="De Souza E.M."/>
            <person name="Pedrosa F.O."/>
            <person name="Steffens M.B."/>
            <person name="Faoro H."/>
            <person name="Tadra-Sfeir M.Z."/>
            <person name="Najafzadeh M.J."/>
            <person name="Felipe M.S."/>
            <person name="Teixeira M."/>
            <person name="Sun J."/>
            <person name="Xi L."/>
            <person name="Gomes R."/>
            <person name="De Azevedo C.M."/>
            <person name="Salgado C.G."/>
            <person name="Da Silva M.B."/>
            <person name="Nascimento M.F."/>
            <person name="Queiroz-Telles F."/>
            <person name="Attili D.S."/>
            <person name="Gorbushina A."/>
        </authorList>
    </citation>
    <scope>NUCLEOTIDE SEQUENCE [LARGE SCALE GENOMIC DNA]</scope>
    <source>
        <strain evidence="2 3">CBS 125763</strain>
    </source>
</reference>
<accession>A0A178ZUU1</accession>
<gene>
    <name evidence="2" type="ORF">AYL99_02746</name>
</gene>
<organism evidence="2 3">
    <name type="scientific">Fonsecaea erecta</name>
    <dbReference type="NCBI Taxonomy" id="1367422"/>
    <lineage>
        <taxon>Eukaryota</taxon>
        <taxon>Fungi</taxon>
        <taxon>Dikarya</taxon>
        <taxon>Ascomycota</taxon>
        <taxon>Pezizomycotina</taxon>
        <taxon>Eurotiomycetes</taxon>
        <taxon>Chaetothyriomycetidae</taxon>
        <taxon>Chaetothyriales</taxon>
        <taxon>Herpotrichiellaceae</taxon>
        <taxon>Fonsecaea</taxon>
    </lineage>
</organism>
<comment type="caution">
    <text evidence="2">The sequence shown here is derived from an EMBL/GenBank/DDBJ whole genome shotgun (WGS) entry which is preliminary data.</text>
</comment>
<sequence>MASRHMMSAVPPGSGLTVGDEQSQSMTMQQQRRVAAFFVRSLDHPQGQLFQMVKPEDISSAPPVVVKRPPKPEVRQISLQMLAPCVFFVQYPCQQKCRSLGICVHYQFVIGCRKCPDGLRCSACVQSKTEEAIQANRKCPLHQDPAQANPINNRPEDFLANDGQKEVCDQVLQRSFDCQWDDIPTVPIRSIEENPWEIGWGDFTRESTPKDMQDVRMLEILDEDKVMTMAEQNPFQMQTEMDMSNDTSTLFAGPSGVPVDMLQFCP</sequence>